<dbReference type="CDD" id="cd00117">
    <property type="entry name" value="TFP"/>
    <property type="match status" value="1"/>
</dbReference>
<evidence type="ECO:0000256" key="1">
    <source>
        <dbReference type="SAM" id="SignalP"/>
    </source>
</evidence>
<feature type="signal peptide" evidence="1">
    <location>
        <begin position="1"/>
        <end position="19"/>
    </location>
</feature>
<evidence type="ECO:0000313" key="2">
    <source>
        <dbReference type="Proteomes" id="UP000887581"/>
    </source>
</evidence>
<organism evidence="2 3">
    <name type="scientific">Setaria digitata</name>
    <dbReference type="NCBI Taxonomy" id="48799"/>
    <lineage>
        <taxon>Eukaryota</taxon>
        <taxon>Metazoa</taxon>
        <taxon>Ecdysozoa</taxon>
        <taxon>Nematoda</taxon>
        <taxon>Chromadorea</taxon>
        <taxon>Rhabditida</taxon>
        <taxon>Spirurina</taxon>
        <taxon>Spiruromorpha</taxon>
        <taxon>Filarioidea</taxon>
        <taxon>Setariidae</taxon>
        <taxon>Setaria</taxon>
    </lineage>
</organism>
<dbReference type="WBParaSite" id="sdigi.contig406.g8100.t1">
    <property type="protein sequence ID" value="sdigi.contig406.g8100.t1"/>
    <property type="gene ID" value="sdigi.contig406.g8100"/>
</dbReference>
<evidence type="ECO:0000313" key="3">
    <source>
        <dbReference type="WBParaSite" id="sdigi.contig406.g8100.t1"/>
    </source>
</evidence>
<proteinExistence type="predicted"/>
<keyword evidence="2" id="KW-1185">Reference proteome</keyword>
<dbReference type="InterPro" id="IPR045860">
    <property type="entry name" value="Snake_toxin-like_sf"/>
</dbReference>
<dbReference type="Proteomes" id="UP000887581">
    <property type="component" value="Unplaced"/>
</dbReference>
<feature type="chain" id="PRO_5038007972" evidence="1">
    <location>
        <begin position="20"/>
        <end position="152"/>
    </location>
</feature>
<reference evidence="3" key="1">
    <citation type="submission" date="2022-11" db="UniProtKB">
        <authorList>
            <consortium name="WormBaseParasite"/>
        </authorList>
    </citation>
    <scope>IDENTIFICATION</scope>
</reference>
<keyword evidence="1" id="KW-0732">Signal</keyword>
<protein>
    <submittedName>
        <fullName evidence="3">Snake toxin/toxin-like domain-containing protein</fullName>
    </submittedName>
</protein>
<dbReference type="SUPFAM" id="SSF57302">
    <property type="entry name" value="Snake toxin-like"/>
    <property type="match status" value="1"/>
</dbReference>
<dbReference type="AlphaFoldDB" id="A0A915PX64"/>
<sequence>MIIAVAAVATIFTPTVVMGLKCYSCSYSMLELTPENDDFFCANESLIKTDRDLTIRTCAPWEKFCLTTVETSLKAFSAVVRACGDACRVLCESDGYGTDMVRCDDCCAEDFCNGNYSVLYYMELMKQQHTSWTEPLAGEKLYNRLNNITFPY</sequence>
<name>A0A915PX64_9BILA</name>
<accession>A0A915PX64</accession>